<dbReference type="InterPro" id="IPR024455">
    <property type="entry name" value="Phage_capsid"/>
</dbReference>
<evidence type="ECO:0000313" key="6">
    <source>
        <dbReference type="Proteomes" id="UP000252554"/>
    </source>
</evidence>
<evidence type="ECO:0000313" key="7">
    <source>
        <dbReference type="Proteomes" id="UP000683436"/>
    </source>
</evidence>
<dbReference type="EMBL" id="QNTV01000001">
    <property type="protein sequence ID" value="RBA62525.1"/>
    <property type="molecule type" value="Genomic_DNA"/>
</dbReference>
<dbReference type="Gene3D" id="3.30.2400.10">
    <property type="entry name" value="Major capsid protein gp5"/>
    <property type="match status" value="1"/>
</dbReference>
<dbReference type="Proteomes" id="UP000252554">
    <property type="component" value="Unassembled WGS sequence"/>
</dbReference>
<sequence>MTTEIITKALEEHGAAVATMKDELTKGVKGVTARIEDLEQKMARRGGDIEPGSFGRKSSPVDSFIESKQLESLRDGANSTGRVVLSNGDLPSLRKALTSAGVDVQPQRAPGLFNNPQVRLSLLDLLPVVPVNSSSFEFMSLATAANGAAVQVTEGSLKAESAPAFEVKNANIITIAHWVRASNQILSDAPALQNQLDNLLRYGVQAKLEAELMKGDGTTGHILGLELQATAYTPTATHASDRVGQAKTALEAAGWNPSVIVMHPADWFAIASERAETGNGQYVLGSPRDPSGQNLWGLPVVTAPGITVGTALVMDTSQVALLDREQVTVMASREDRDNFVTNQTTILAEGRFGLAVFAPGAVLSVALNPTP</sequence>
<dbReference type="Proteomes" id="UP000683436">
    <property type="component" value="Chromosome"/>
</dbReference>
<protein>
    <submittedName>
        <fullName evidence="5">Phage major capsid protein</fullName>
    </submittedName>
</protein>
<keyword evidence="7" id="KW-1185">Reference proteome</keyword>
<dbReference type="EMBL" id="CP076683">
    <property type="protein sequence ID" value="QWV15475.1"/>
    <property type="molecule type" value="Genomic_DNA"/>
</dbReference>
<organism evidence="5 6">
    <name type="scientific">Stutzerimonas zhaodongensis</name>
    <dbReference type="NCBI Taxonomy" id="1176257"/>
    <lineage>
        <taxon>Bacteria</taxon>
        <taxon>Pseudomonadati</taxon>
        <taxon>Pseudomonadota</taxon>
        <taxon>Gammaproteobacteria</taxon>
        <taxon>Pseudomonadales</taxon>
        <taxon>Pseudomonadaceae</taxon>
        <taxon>Stutzerimonas</taxon>
    </lineage>
</organism>
<reference evidence="4 7" key="2">
    <citation type="submission" date="2021-06" db="EMBL/GenBank/DDBJ databases">
        <title>Microbial metabolic specificity influences pelagic lipid remineralization.</title>
        <authorList>
            <person name="Behrendt L."/>
            <person name="Hunter J.E."/>
            <person name="Alcolombri U."/>
            <person name="Smriga S."/>
            <person name="Mincer T."/>
            <person name="Lowenstein D.P."/>
            <person name="Peaudecerf F.J."/>
            <person name="Fernandez V.I."/>
            <person name="Fredricks H."/>
            <person name="Almblad H."/>
            <person name="Harrison J.J."/>
            <person name="Stocker R."/>
            <person name="Van Mooy B.A.S."/>
        </authorList>
    </citation>
    <scope>NUCLEOTIDE SEQUENCE [LARGE SCALE GENOMIC DNA]</scope>
    <source>
        <strain evidence="4 7">A252</strain>
    </source>
</reference>
<proteinExistence type="predicted"/>
<comment type="subcellular location">
    <subcellularLocation>
        <location evidence="1">Virion</location>
    </subcellularLocation>
</comment>
<reference evidence="5 6" key="1">
    <citation type="submission" date="2018-06" db="EMBL/GenBank/DDBJ databases">
        <title>Whole genome sequencing of four bacterial strains from South Shetland trench revealing bio-synthetic gene clusters.</title>
        <authorList>
            <person name="Abdel-Mageed W.M."/>
            <person name="Lehri B."/>
            <person name="Jarmusch S.A."/>
            <person name="Miranda K."/>
            <person name="Goodfellow M."/>
            <person name="Jaspars M."/>
            <person name="Karlyshev A.V."/>
        </authorList>
    </citation>
    <scope>NUCLEOTIDE SEQUENCE [LARGE SCALE GENOMIC DNA]</scope>
    <source>
        <strain evidence="5 6">SST2</strain>
    </source>
</reference>
<dbReference type="RefSeq" id="WP_128119180.1">
    <property type="nucleotide sequence ID" value="NZ_CP076683.1"/>
</dbReference>
<dbReference type="NCBIfam" id="TIGR01554">
    <property type="entry name" value="major_cap_HK97"/>
    <property type="match status" value="1"/>
</dbReference>
<gene>
    <name evidence="5" type="ORF">DQ403_02865</name>
    <name evidence="4" type="ORF">KQ248_12970</name>
</gene>
<evidence type="ECO:0000256" key="2">
    <source>
        <dbReference type="SAM" id="MobiDB-lite"/>
    </source>
</evidence>
<evidence type="ECO:0000256" key="1">
    <source>
        <dbReference type="ARBA" id="ARBA00004328"/>
    </source>
</evidence>
<evidence type="ECO:0000313" key="5">
    <source>
        <dbReference type="EMBL" id="RBA62525.1"/>
    </source>
</evidence>
<evidence type="ECO:0000259" key="3">
    <source>
        <dbReference type="Pfam" id="PF05065"/>
    </source>
</evidence>
<name>A0A365Q005_9GAMM</name>
<evidence type="ECO:0000313" key="4">
    <source>
        <dbReference type="EMBL" id="QWV15475.1"/>
    </source>
</evidence>
<dbReference type="SUPFAM" id="SSF56563">
    <property type="entry name" value="Major capsid protein gp5"/>
    <property type="match status" value="1"/>
</dbReference>
<feature type="domain" description="Phage capsid-like C-terminal" evidence="3">
    <location>
        <begin position="101"/>
        <end position="362"/>
    </location>
</feature>
<accession>A0A365Q005</accession>
<dbReference type="Gene3D" id="3.30.2320.10">
    <property type="entry name" value="hypothetical protein PF0899 domain"/>
    <property type="match status" value="1"/>
</dbReference>
<dbReference type="InterPro" id="IPR054612">
    <property type="entry name" value="Phage_capsid-like_C"/>
</dbReference>
<dbReference type="AlphaFoldDB" id="A0A365Q005"/>
<dbReference type="Pfam" id="PF05065">
    <property type="entry name" value="Phage_capsid"/>
    <property type="match status" value="1"/>
</dbReference>
<feature type="region of interest" description="Disordered" evidence="2">
    <location>
        <begin position="42"/>
        <end position="61"/>
    </location>
</feature>